<accession>A0A2I0HKG7</accession>
<proteinExistence type="predicted"/>
<keyword evidence="1" id="KW-0812">Transmembrane</keyword>
<evidence type="ECO:0000313" key="2">
    <source>
        <dbReference type="EMBL" id="PKI32227.1"/>
    </source>
</evidence>
<name>A0A2I0HKG7_PUNGR</name>
<dbReference type="PROSITE" id="PS51257">
    <property type="entry name" value="PROKAR_LIPOPROTEIN"/>
    <property type="match status" value="1"/>
</dbReference>
<gene>
    <name evidence="2" type="ORF">CRG98_047383</name>
</gene>
<feature type="transmembrane region" description="Helical" evidence="1">
    <location>
        <begin position="12"/>
        <end position="37"/>
    </location>
</feature>
<evidence type="ECO:0000313" key="3">
    <source>
        <dbReference type="Proteomes" id="UP000233551"/>
    </source>
</evidence>
<keyword evidence="1" id="KW-1133">Transmembrane helix</keyword>
<organism evidence="2 3">
    <name type="scientific">Punica granatum</name>
    <name type="common">Pomegranate</name>
    <dbReference type="NCBI Taxonomy" id="22663"/>
    <lineage>
        <taxon>Eukaryota</taxon>
        <taxon>Viridiplantae</taxon>
        <taxon>Streptophyta</taxon>
        <taxon>Embryophyta</taxon>
        <taxon>Tracheophyta</taxon>
        <taxon>Spermatophyta</taxon>
        <taxon>Magnoliopsida</taxon>
        <taxon>eudicotyledons</taxon>
        <taxon>Gunneridae</taxon>
        <taxon>Pentapetalae</taxon>
        <taxon>rosids</taxon>
        <taxon>malvids</taxon>
        <taxon>Myrtales</taxon>
        <taxon>Lythraceae</taxon>
        <taxon>Punica</taxon>
    </lineage>
</organism>
<dbReference type="AlphaFoldDB" id="A0A2I0HKG7"/>
<keyword evidence="1" id="KW-0472">Membrane</keyword>
<reference evidence="2 3" key="1">
    <citation type="submission" date="2017-11" db="EMBL/GenBank/DDBJ databases">
        <title>De-novo sequencing of pomegranate (Punica granatum L.) genome.</title>
        <authorList>
            <person name="Akparov Z."/>
            <person name="Amiraslanov A."/>
            <person name="Hajiyeva S."/>
            <person name="Abbasov M."/>
            <person name="Kaur K."/>
            <person name="Hamwieh A."/>
            <person name="Solovyev V."/>
            <person name="Salamov A."/>
            <person name="Braich B."/>
            <person name="Kosarev P."/>
            <person name="Mahmoud A."/>
            <person name="Hajiyev E."/>
            <person name="Babayeva S."/>
            <person name="Izzatullayeva V."/>
            <person name="Mammadov A."/>
            <person name="Mammadov A."/>
            <person name="Sharifova S."/>
            <person name="Ojaghi J."/>
            <person name="Eynullazada K."/>
            <person name="Bayramov B."/>
            <person name="Abdulazimova A."/>
            <person name="Shahmuradov I."/>
        </authorList>
    </citation>
    <scope>NUCLEOTIDE SEQUENCE [LARGE SCALE GENOMIC DNA]</scope>
    <source>
        <strain evidence="3">cv. AG2017</strain>
        <tissue evidence="2">Leaf</tissue>
    </source>
</reference>
<protein>
    <submittedName>
        <fullName evidence="2">Uncharacterized protein</fullName>
    </submittedName>
</protein>
<dbReference type="EMBL" id="PGOL01007903">
    <property type="protein sequence ID" value="PKI32227.1"/>
    <property type="molecule type" value="Genomic_DNA"/>
</dbReference>
<keyword evidence="3" id="KW-1185">Reference proteome</keyword>
<comment type="caution">
    <text evidence="2">The sequence shown here is derived from an EMBL/GenBank/DDBJ whole genome shotgun (WGS) entry which is preliminary data.</text>
</comment>
<dbReference type="Proteomes" id="UP000233551">
    <property type="component" value="Unassembled WGS sequence"/>
</dbReference>
<sequence length="84" mass="9023">MVWKRDDETNQMAFLGALPGLTGVVLCLIAGCGDLLVSGSSGWMVRMWHNVMANVRSIVACMGVIEGYELGTRQVIGECSGRCT</sequence>
<evidence type="ECO:0000256" key="1">
    <source>
        <dbReference type="SAM" id="Phobius"/>
    </source>
</evidence>